<proteinExistence type="predicted"/>
<reference evidence="2" key="1">
    <citation type="submission" date="2019-08" db="EMBL/GenBank/DDBJ databases">
        <title>The improved chromosome-level genome for the pearl oyster Pinctada fucata martensii using PacBio sequencing and Hi-C.</title>
        <authorList>
            <person name="Zheng Z."/>
        </authorList>
    </citation>
    <scope>NUCLEOTIDE SEQUENCE</scope>
    <source>
        <strain evidence="2">ZZ-2019</strain>
        <tissue evidence="2">Adductor muscle</tissue>
    </source>
</reference>
<dbReference type="GO" id="GO:0005886">
    <property type="term" value="C:plasma membrane"/>
    <property type="evidence" value="ECO:0007669"/>
    <property type="project" value="TreeGrafter"/>
</dbReference>
<sequence length="498" mass="57027">MMRIGYCVRVIYLTCLICIIVTVDASYKCRKKVRLEMDQDELIIVEDTSSESEVTSYREGLGKDLAANYSLTVTNSGPCVVYSFISFLAKMTPFAAMPSTKSLFMYVWHNDANQDVRAMYSNWTSNITSYTFDKEEIIPNKYLMTVCVYKRTSNSKGEEILKLVANGSTKFEITNTLNGKEHLEQKTNDSRTENYYATAEKTTYSVRLLDEFQDFKPEVVYSWSVCNKLFWESTVNNFTFQYMEPGPCHVECVVKASLPDQLRRKISVSRKEQILEELQLEGVWRKDVIFQDEVRLVNISLGETIVNTGKMFKANISYTGSNTTFCWDIIPEDNSTIATNQTCEKSPQKWHILTLIIPLQGVYRLHVHISNNVSSVTQLSQPIFISDPVVPLPQSSSTSQTLPIVISIIGITVIVLFAAHLVRVNIKSRNVEVANFDFHPTLHEVDQLSWRERLISVWNSTREFFASRNTYDSEHSYARFRPSTARHYGTLDDTNVVL</sequence>
<organism evidence="2 3">
    <name type="scientific">Pinctada imbricata</name>
    <name type="common">Atlantic pearl-oyster</name>
    <name type="synonym">Pinctada martensii</name>
    <dbReference type="NCBI Taxonomy" id="66713"/>
    <lineage>
        <taxon>Eukaryota</taxon>
        <taxon>Metazoa</taxon>
        <taxon>Spiralia</taxon>
        <taxon>Lophotrochozoa</taxon>
        <taxon>Mollusca</taxon>
        <taxon>Bivalvia</taxon>
        <taxon>Autobranchia</taxon>
        <taxon>Pteriomorphia</taxon>
        <taxon>Pterioida</taxon>
        <taxon>Pterioidea</taxon>
        <taxon>Pteriidae</taxon>
        <taxon>Pinctada</taxon>
    </lineage>
</organism>
<evidence type="ECO:0000256" key="1">
    <source>
        <dbReference type="SAM" id="Phobius"/>
    </source>
</evidence>
<dbReference type="EMBL" id="VSWD01000010">
    <property type="protein sequence ID" value="KAK3089969.1"/>
    <property type="molecule type" value="Genomic_DNA"/>
</dbReference>
<keyword evidence="1" id="KW-1133">Transmembrane helix</keyword>
<name>A0AA88XQP3_PINIB</name>
<evidence type="ECO:0000313" key="2">
    <source>
        <dbReference type="EMBL" id="KAK3089969.1"/>
    </source>
</evidence>
<gene>
    <name evidence="2" type="ORF">FSP39_008111</name>
</gene>
<protein>
    <submittedName>
        <fullName evidence="2">Uncharacterized protein</fullName>
    </submittedName>
</protein>
<dbReference type="InterPro" id="IPR045219">
    <property type="entry name" value="PKAT"/>
</dbReference>
<dbReference type="AlphaFoldDB" id="A0AA88XQP3"/>
<comment type="caution">
    <text evidence="2">The sequence shown here is derived from an EMBL/GenBank/DDBJ whole genome shotgun (WGS) entry which is preliminary data.</text>
</comment>
<keyword evidence="3" id="KW-1185">Reference proteome</keyword>
<feature type="transmembrane region" description="Helical" evidence="1">
    <location>
        <begin position="402"/>
        <end position="422"/>
    </location>
</feature>
<dbReference type="Proteomes" id="UP001186944">
    <property type="component" value="Unassembled WGS sequence"/>
</dbReference>
<accession>A0AA88XQP3</accession>
<evidence type="ECO:0000313" key="3">
    <source>
        <dbReference type="Proteomes" id="UP001186944"/>
    </source>
</evidence>
<dbReference type="PANTHER" id="PTHR11861:SF8">
    <property type="entry name" value="PKD DOMAIN-CONTAINING PROTEIN"/>
    <property type="match status" value="1"/>
</dbReference>
<keyword evidence="1" id="KW-0472">Membrane</keyword>
<keyword evidence="1" id="KW-0812">Transmembrane</keyword>
<dbReference type="PANTHER" id="PTHR11861">
    <property type="entry name" value="MELANOCYTE PROTEIN PMEL 17-RELATED"/>
    <property type="match status" value="1"/>
</dbReference>